<accession>A0A951IZH5</accession>
<dbReference type="Proteomes" id="UP000727490">
    <property type="component" value="Unassembled WGS sequence"/>
</dbReference>
<keyword evidence="3" id="KW-1185">Reference proteome</keyword>
<protein>
    <submittedName>
        <fullName evidence="2">Uncharacterized protein</fullName>
    </submittedName>
</protein>
<comment type="caution">
    <text evidence="2">The sequence shown here is derived from an EMBL/GenBank/DDBJ whole genome shotgun (WGS) entry which is preliminary data.</text>
</comment>
<gene>
    <name evidence="2" type="ORF">EGN73_19630</name>
</gene>
<dbReference type="RefSeq" id="WP_219293513.1">
    <property type="nucleotide sequence ID" value="NZ_RPHB01000010.1"/>
</dbReference>
<dbReference type="AlphaFoldDB" id="A0A951IZH5"/>
<name>A0A951IZH5_9BACT</name>
<feature type="signal peptide" evidence="1">
    <location>
        <begin position="1"/>
        <end position="21"/>
    </location>
</feature>
<keyword evidence="1" id="KW-0732">Signal</keyword>
<evidence type="ECO:0000313" key="3">
    <source>
        <dbReference type="Proteomes" id="UP000727490"/>
    </source>
</evidence>
<proteinExistence type="predicted"/>
<reference evidence="2 3" key="1">
    <citation type="journal article" date="2020" name="Syst. Appl. Microbiol.">
        <title>Arthrospiribacter ruber gen. nov., sp. nov., a novel bacterium isolated from Arthrospira cultures.</title>
        <authorList>
            <person name="Waleron M."/>
            <person name="Misztak A."/>
            <person name="Waleron M.M."/>
            <person name="Furmaniak M."/>
            <person name="Mrozik A."/>
            <person name="Waleron K."/>
        </authorList>
    </citation>
    <scope>NUCLEOTIDE SEQUENCE [LARGE SCALE GENOMIC DNA]</scope>
    <source>
        <strain evidence="2 3">DPMB0001</strain>
    </source>
</reference>
<dbReference type="EMBL" id="RPHB01000010">
    <property type="protein sequence ID" value="MBW3470010.1"/>
    <property type="molecule type" value="Genomic_DNA"/>
</dbReference>
<organism evidence="2 3">
    <name type="scientific">Arthrospiribacter ruber</name>
    <dbReference type="NCBI Taxonomy" id="2487934"/>
    <lineage>
        <taxon>Bacteria</taxon>
        <taxon>Pseudomonadati</taxon>
        <taxon>Bacteroidota</taxon>
        <taxon>Cytophagia</taxon>
        <taxon>Cytophagales</taxon>
        <taxon>Cyclobacteriaceae</taxon>
        <taxon>Arthrospiribacter</taxon>
    </lineage>
</organism>
<sequence>MIRRLFLTVMFLASFGGQLLAQDQDSVETESIDSIGYDFVIVNPRFQNAFTFMGRDFGLDIPVLSTDLMYYFRSGVYVNLSALKFIEENLPWQYALSLGYATDLSEKTDINISVSQFLVAGESAIAGIQNLAFVQGSFGWEWGPLYSSFQTQGLFSEFGIDLFLSSHHSRYFEIDQRLFKSITVSFEPKLSIMAGTSNFYLMGNFEIFPEEREALNQFEFLSTEFMLPLTFTKGMFELEFQSRYVRPFNVPLFDPSRPRYLFLAQASYSLPIKKRIKSRK</sequence>
<evidence type="ECO:0000256" key="1">
    <source>
        <dbReference type="SAM" id="SignalP"/>
    </source>
</evidence>
<evidence type="ECO:0000313" key="2">
    <source>
        <dbReference type="EMBL" id="MBW3470010.1"/>
    </source>
</evidence>
<feature type="chain" id="PRO_5037797416" evidence="1">
    <location>
        <begin position="22"/>
        <end position="280"/>
    </location>
</feature>